<dbReference type="InterPro" id="IPR005084">
    <property type="entry name" value="CBM6"/>
</dbReference>
<name>A0A9W8Z8F8_9PLEO</name>
<organism evidence="8 9">
    <name type="scientific">Didymella pomorum</name>
    <dbReference type="NCBI Taxonomy" id="749634"/>
    <lineage>
        <taxon>Eukaryota</taxon>
        <taxon>Fungi</taxon>
        <taxon>Dikarya</taxon>
        <taxon>Ascomycota</taxon>
        <taxon>Pezizomycotina</taxon>
        <taxon>Dothideomycetes</taxon>
        <taxon>Pleosporomycetidae</taxon>
        <taxon>Pleosporales</taxon>
        <taxon>Pleosporineae</taxon>
        <taxon>Didymellaceae</taxon>
        <taxon>Didymella</taxon>
    </lineage>
</organism>
<keyword evidence="9" id="KW-1185">Reference proteome</keyword>
<protein>
    <recommendedName>
        <fullName evidence="10">Mannan endo-1,4-beta-mannosidase</fullName>
    </recommendedName>
</protein>
<reference evidence="8" key="1">
    <citation type="submission" date="2022-10" db="EMBL/GenBank/DDBJ databases">
        <title>Tapping the CABI collections for fungal endophytes: first genome assemblies for Collariella, Neodidymelliopsis, Ascochyta clinopodiicola, Didymella pomorum, Didymosphaeria variabile, Neocosmospora piperis and Neocucurbitaria cava.</title>
        <authorList>
            <person name="Hill R."/>
        </authorList>
    </citation>
    <scope>NUCLEOTIDE SEQUENCE</scope>
    <source>
        <strain evidence="8">IMI 355091</strain>
    </source>
</reference>
<evidence type="ECO:0000259" key="7">
    <source>
        <dbReference type="PROSITE" id="PS51764"/>
    </source>
</evidence>
<feature type="signal peptide" evidence="5">
    <location>
        <begin position="1"/>
        <end position="19"/>
    </location>
</feature>
<dbReference type="GO" id="GO:0030246">
    <property type="term" value="F:carbohydrate binding"/>
    <property type="evidence" value="ECO:0007669"/>
    <property type="project" value="InterPro"/>
</dbReference>
<gene>
    <name evidence="8" type="ORF">N0V91_007531</name>
</gene>
<dbReference type="GO" id="GO:0016985">
    <property type="term" value="F:mannan endo-1,4-beta-mannosidase activity"/>
    <property type="evidence" value="ECO:0007669"/>
    <property type="project" value="InterPro"/>
</dbReference>
<dbReference type="PANTHER" id="PTHR40079:SF4">
    <property type="entry name" value="GH26 DOMAIN-CONTAINING PROTEIN-RELATED"/>
    <property type="match status" value="1"/>
</dbReference>
<evidence type="ECO:0008006" key="10">
    <source>
        <dbReference type="Google" id="ProtNLM"/>
    </source>
</evidence>
<comment type="similarity">
    <text evidence="1 4">Belongs to the glycosyl hydrolase 26 family.</text>
</comment>
<dbReference type="PROSITE" id="PS51764">
    <property type="entry name" value="GH26"/>
    <property type="match status" value="1"/>
</dbReference>
<dbReference type="InterPro" id="IPR008979">
    <property type="entry name" value="Galactose-bd-like_sf"/>
</dbReference>
<dbReference type="InterPro" id="IPR022790">
    <property type="entry name" value="GH26_dom"/>
</dbReference>
<dbReference type="InterPro" id="IPR000805">
    <property type="entry name" value="Glyco_hydro_26"/>
</dbReference>
<feature type="domain" description="GH26" evidence="7">
    <location>
        <begin position="161"/>
        <end position="455"/>
    </location>
</feature>
<evidence type="ECO:0000259" key="6">
    <source>
        <dbReference type="PROSITE" id="PS51175"/>
    </source>
</evidence>
<dbReference type="PANTHER" id="PTHR40079">
    <property type="entry name" value="MANNAN ENDO-1,4-BETA-MANNOSIDASE E-RELATED"/>
    <property type="match status" value="1"/>
</dbReference>
<keyword evidence="3 4" id="KW-0326">Glycosidase</keyword>
<dbReference type="InterPro" id="IPR017853">
    <property type="entry name" value="GH"/>
</dbReference>
<feature type="active site" description="Proton donor" evidence="4">
    <location>
        <position position="312"/>
    </location>
</feature>
<dbReference type="SUPFAM" id="SSF49785">
    <property type="entry name" value="Galactose-binding domain-like"/>
    <property type="match status" value="1"/>
</dbReference>
<dbReference type="PRINTS" id="PR00739">
    <property type="entry name" value="GLHYDRLASE26"/>
</dbReference>
<dbReference type="Pfam" id="PF16990">
    <property type="entry name" value="CBM_35"/>
    <property type="match status" value="1"/>
</dbReference>
<dbReference type="GO" id="GO:0006080">
    <property type="term" value="P:substituted mannan metabolic process"/>
    <property type="evidence" value="ECO:0007669"/>
    <property type="project" value="InterPro"/>
</dbReference>
<evidence type="ECO:0000256" key="4">
    <source>
        <dbReference type="PROSITE-ProRule" id="PRU01100"/>
    </source>
</evidence>
<evidence type="ECO:0000313" key="8">
    <source>
        <dbReference type="EMBL" id="KAJ4402026.1"/>
    </source>
</evidence>
<feature type="active site" description="Nucleophile" evidence="4">
    <location>
        <position position="403"/>
    </location>
</feature>
<dbReference type="Gene3D" id="2.60.120.260">
    <property type="entry name" value="Galactose-binding domain-like"/>
    <property type="match status" value="1"/>
</dbReference>
<dbReference type="Proteomes" id="UP001140510">
    <property type="component" value="Unassembled WGS sequence"/>
</dbReference>
<evidence type="ECO:0000256" key="3">
    <source>
        <dbReference type="ARBA" id="ARBA00023295"/>
    </source>
</evidence>
<feature type="domain" description="CBM6" evidence="6">
    <location>
        <begin position="22"/>
        <end position="140"/>
    </location>
</feature>
<evidence type="ECO:0000256" key="5">
    <source>
        <dbReference type="SAM" id="SignalP"/>
    </source>
</evidence>
<evidence type="ECO:0000313" key="9">
    <source>
        <dbReference type="Proteomes" id="UP001140510"/>
    </source>
</evidence>
<evidence type="ECO:0000256" key="1">
    <source>
        <dbReference type="ARBA" id="ARBA00007754"/>
    </source>
</evidence>
<dbReference type="Pfam" id="PF02156">
    <property type="entry name" value="Glyco_hydro_26"/>
    <property type="match status" value="1"/>
</dbReference>
<dbReference type="SUPFAM" id="SSF51445">
    <property type="entry name" value="(Trans)glycosidases"/>
    <property type="match status" value="1"/>
</dbReference>
<dbReference type="OrthoDB" id="5286354at2759"/>
<evidence type="ECO:0000256" key="2">
    <source>
        <dbReference type="ARBA" id="ARBA00022801"/>
    </source>
</evidence>
<keyword evidence="5" id="KW-0732">Signal</keyword>
<keyword evidence="2 4" id="KW-0378">Hydrolase</keyword>
<dbReference type="Gene3D" id="3.20.20.80">
    <property type="entry name" value="Glycosidases"/>
    <property type="match status" value="1"/>
</dbReference>
<comment type="caution">
    <text evidence="8">The sequence shown here is derived from an EMBL/GenBank/DDBJ whole genome shotgun (WGS) entry which is preliminary data.</text>
</comment>
<dbReference type="CDD" id="cd04086">
    <property type="entry name" value="CBM35_mannanase-like"/>
    <property type="match status" value="1"/>
</dbReference>
<sequence>MFVPKVIGFVGLLAGLAAAQTTTLQAESATLSGVTVATAVAGYTGTGYVEGFDEGTDKITFTVPSTTQQLYDLKLVYNGPYGDKYTYVVLNSAGGSQVSLPATTAWTTVSAGQVLLNAGNNTVEIQNNWGWYLIDSIILSPSPKRGPHKITTQPVSPNANADARALLKYLGSIYGKNILSGQQDQASLDWVTQNVGKTPAILGLDLMDYTESRISRGASSTDVDKAIAFNKKGGIVTLVWHWGAPTGLYDNATQPWYSGFYTAATDFNVETALKDTTNANYTLLIKDIDTIAIQLKKLQDAGVPVLWRPLHEAEGKWFWWGAKGPEPAKKLYKIVFDRLTRIHKLQNLIWVWNSVDPAWYPGNSYVDIVSADTYAQGDHGPISATYNNLLTLTGDTKIIAAAEIGSVMEPALLKAYQADWAWFVVWSGDYISAGVWNSLDLLKRVYNDAYVLTLDEIQGWRKKPDHFFVPSLSAMSDRAATSLSAKGSHVALLPSPPSSPKQACNFGSSILRGKNWLHENARRMLNQIEGSAVFEDTFSQFLIMEATNDASLLHLHPYKHLEMNEDIENTMSTAKRWNYFLGAPIGTTKAFPADVDTTSYSLLAFTPVSRVHVILDDMLANRNDDGLVQTYWDPERPRIDICVLANVVRVFYKYDRGTEVNQCLDYISNALFSGSYGAGTRHYCTPETFLFFLSHLVVDNPNAAQLKCLRQPLASALAARTGVYENQVTQSELDLVQSCQAKGEDYEAYIPSVGGLALAMRILSCHSLSVRPAGIARHRTSRSDAR</sequence>
<dbReference type="AlphaFoldDB" id="A0A9W8Z8F8"/>
<proteinExistence type="inferred from homology"/>
<feature type="chain" id="PRO_5040774353" description="Mannan endo-1,4-beta-mannosidase" evidence="5">
    <location>
        <begin position="20"/>
        <end position="786"/>
    </location>
</feature>
<accession>A0A9W8Z8F8</accession>
<dbReference type="PROSITE" id="PS51175">
    <property type="entry name" value="CBM6"/>
    <property type="match status" value="1"/>
</dbReference>
<dbReference type="EMBL" id="JAPEVA010000066">
    <property type="protein sequence ID" value="KAJ4402026.1"/>
    <property type="molecule type" value="Genomic_DNA"/>
</dbReference>